<evidence type="ECO:0000313" key="3">
    <source>
        <dbReference type="Proteomes" id="UP001375382"/>
    </source>
</evidence>
<reference evidence="2 3" key="1">
    <citation type="journal article" date="2023" name="Ecotoxicol. Environ. Saf.">
        <title>Mercury remediation potential of mercury-resistant strain Rheinheimera metallidurans sp. nov. isolated from a municipal waste dumping site.</title>
        <authorList>
            <person name="Yadav V."/>
            <person name="Manjhi A."/>
            <person name="Vadakedath N."/>
        </authorList>
    </citation>
    <scope>NUCLEOTIDE SEQUENCE [LARGE SCALE GENOMIC DNA]</scope>
    <source>
        <strain evidence="2 3">E-49</strain>
    </source>
</reference>
<feature type="region of interest" description="Disordered" evidence="1">
    <location>
        <begin position="14"/>
        <end position="44"/>
    </location>
</feature>
<feature type="compositionally biased region" description="Polar residues" evidence="1">
    <location>
        <begin position="26"/>
        <end position="39"/>
    </location>
</feature>
<proteinExistence type="predicted"/>
<dbReference type="EMBL" id="JALAAR010000016">
    <property type="protein sequence ID" value="MEH8018886.1"/>
    <property type="molecule type" value="Genomic_DNA"/>
</dbReference>
<name>A0ABU8CA68_9GAMM</name>
<sequence length="257" mass="28287">MIVNTEKLNFDTGKANAKEQVGVAPANSSRAPEANTSHSDIGLSQKGQSLNSLYKLSLSAAKQTPSPVYIGTKKRVELLAESVNEIAKQSEYKYTPDEIKRVIDDITVDMNIVDIPPGDVNANSGSVYAFLNSDDKKKLADAYQFALDNNTSLDDVRIAAFSLGRARYIEAKINSGTTWAVHELKENSKNMETDDAEASDVKNLSPRTDSDYVKSLFEQLHKGLLFLSNPYLRTSLFQDVSSSMLLNQLPAFLKQNA</sequence>
<keyword evidence="3" id="KW-1185">Reference proteome</keyword>
<organism evidence="2 3">
    <name type="scientific">Rheinheimera muenzenbergensis</name>
    <dbReference type="NCBI Taxonomy" id="1193628"/>
    <lineage>
        <taxon>Bacteria</taxon>
        <taxon>Pseudomonadati</taxon>
        <taxon>Pseudomonadota</taxon>
        <taxon>Gammaproteobacteria</taxon>
        <taxon>Chromatiales</taxon>
        <taxon>Chromatiaceae</taxon>
        <taxon>Rheinheimera</taxon>
    </lineage>
</organism>
<evidence type="ECO:0000256" key="1">
    <source>
        <dbReference type="SAM" id="MobiDB-lite"/>
    </source>
</evidence>
<evidence type="ECO:0000313" key="2">
    <source>
        <dbReference type="EMBL" id="MEH8018886.1"/>
    </source>
</evidence>
<dbReference type="Proteomes" id="UP001375382">
    <property type="component" value="Unassembled WGS sequence"/>
</dbReference>
<protein>
    <submittedName>
        <fullName evidence="2">Uncharacterized protein</fullName>
    </submittedName>
</protein>
<gene>
    <name evidence="2" type="ORF">MN202_16705</name>
</gene>
<dbReference type="RefSeq" id="WP_335737281.1">
    <property type="nucleotide sequence ID" value="NZ_JALAAR010000016.1"/>
</dbReference>
<accession>A0ABU8CA68</accession>
<comment type="caution">
    <text evidence="2">The sequence shown here is derived from an EMBL/GenBank/DDBJ whole genome shotgun (WGS) entry which is preliminary data.</text>
</comment>